<evidence type="ECO:0000256" key="1">
    <source>
        <dbReference type="SAM" id="MobiDB-lite"/>
    </source>
</evidence>
<sequence>MARQLRAFAVTVLALAALGVPAGLVWSALSPRPPYRITEGTASVLADPGTQTLIAADGWFATVTGGLGLACGALAWFLSRRQQLAVLLGLCGGSVLASFVTLWTGTTFTLGVIAVEASAEPGVTFVAGPLALTADGVLVSWPLLAVGLFGLLEGMHGYRESPLRTPYGIGSHPPAADPYRIGEPPPRGD</sequence>
<reference evidence="3" key="2">
    <citation type="submission" date="2020-09" db="EMBL/GenBank/DDBJ databases">
        <authorList>
            <person name="Sun Q."/>
            <person name="Zhou Y."/>
        </authorList>
    </citation>
    <scope>NUCLEOTIDE SEQUENCE</scope>
    <source>
        <strain evidence="3">CGMCC 4.7430</strain>
    </source>
</reference>
<organism evidence="3 4">
    <name type="scientific">Nonomuraea glycinis</name>
    <dbReference type="NCBI Taxonomy" id="2047744"/>
    <lineage>
        <taxon>Bacteria</taxon>
        <taxon>Bacillati</taxon>
        <taxon>Actinomycetota</taxon>
        <taxon>Actinomycetes</taxon>
        <taxon>Streptosporangiales</taxon>
        <taxon>Streptosporangiaceae</taxon>
        <taxon>Nonomuraea</taxon>
    </lineage>
</organism>
<evidence type="ECO:0000313" key="4">
    <source>
        <dbReference type="Proteomes" id="UP000660745"/>
    </source>
</evidence>
<keyword evidence="2" id="KW-0472">Membrane</keyword>
<evidence type="ECO:0000256" key="2">
    <source>
        <dbReference type="SAM" id="Phobius"/>
    </source>
</evidence>
<proteinExistence type="predicted"/>
<dbReference type="RefSeq" id="WP_189139985.1">
    <property type="nucleotide sequence ID" value="NZ_BMNK01000006.1"/>
</dbReference>
<evidence type="ECO:0000313" key="3">
    <source>
        <dbReference type="EMBL" id="GGP08027.1"/>
    </source>
</evidence>
<comment type="caution">
    <text evidence="3">The sequence shown here is derived from an EMBL/GenBank/DDBJ whole genome shotgun (WGS) entry which is preliminary data.</text>
</comment>
<dbReference type="EMBL" id="BMNK01000006">
    <property type="protein sequence ID" value="GGP08027.1"/>
    <property type="molecule type" value="Genomic_DNA"/>
</dbReference>
<keyword evidence="2" id="KW-1133">Transmembrane helix</keyword>
<keyword evidence="4" id="KW-1185">Reference proteome</keyword>
<dbReference type="Proteomes" id="UP000660745">
    <property type="component" value="Unassembled WGS sequence"/>
</dbReference>
<feature type="transmembrane region" description="Helical" evidence="2">
    <location>
        <begin position="85"/>
        <end position="105"/>
    </location>
</feature>
<evidence type="ECO:0008006" key="5">
    <source>
        <dbReference type="Google" id="ProtNLM"/>
    </source>
</evidence>
<accession>A0A918E5I4</accession>
<name>A0A918E5I4_9ACTN</name>
<feature type="transmembrane region" description="Helical" evidence="2">
    <location>
        <begin position="125"/>
        <end position="152"/>
    </location>
</feature>
<feature type="region of interest" description="Disordered" evidence="1">
    <location>
        <begin position="170"/>
        <end position="189"/>
    </location>
</feature>
<protein>
    <recommendedName>
        <fullName evidence="5">DUF2567 domain-containing protein</fullName>
    </recommendedName>
</protein>
<dbReference type="AlphaFoldDB" id="A0A918E5I4"/>
<gene>
    <name evidence="3" type="ORF">GCM10012278_38090</name>
</gene>
<keyword evidence="2" id="KW-0812">Transmembrane</keyword>
<feature type="transmembrane region" description="Helical" evidence="2">
    <location>
        <begin position="58"/>
        <end position="78"/>
    </location>
</feature>
<reference evidence="3" key="1">
    <citation type="journal article" date="2014" name="Int. J. Syst. Evol. Microbiol.">
        <title>Complete genome sequence of Corynebacterium casei LMG S-19264T (=DSM 44701T), isolated from a smear-ripened cheese.</title>
        <authorList>
            <consortium name="US DOE Joint Genome Institute (JGI-PGF)"/>
            <person name="Walter F."/>
            <person name="Albersmeier A."/>
            <person name="Kalinowski J."/>
            <person name="Ruckert C."/>
        </authorList>
    </citation>
    <scope>NUCLEOTIDE SEQUENCE</scope>
    <source>
        <strain evidence="3">CGMCC 4.7430</strain>
    </source>
</reference>